<feature type="site" description="Important for substrate specificity" evidence="3">
    <location>
        <position position="227"/>
    </location>
</feature>
<dbReference type="SUPFAM" id="SSF53167">
    <property type="entry name" value="Purine and uridine phosphorylases"/>
    <property type="match status" value="1"/>
</dbReference>
<sequence length="258" mass="27379">MSADATAPCIGIIGGTGIQQIEGLELLREYAGGNIYGAPSRPVQEGVLNGQRVFFLQRHGSPRAIPPHLINYRANIEAMRALGVTHLIGINAVGGISADMQPGRLVVPDQLVDYTWGREHTFDDGSNGTLQHIDFTQPYDQALRLAIIDSAEAAGIPHEPCGVHAVTQGPRLETAAEVRRFAGDGCDVVGMTGMPEAALARECGIAYATICMVVNAAAGLGDLPLTQDTMRDILQREAAVVRRLLGRLLPQLASAGLQ</sequence>
<feature type="site" description="Important for substrate specificity" evidence="3">
    <location>
        <position position="173"/>
    </location>
</feature>
<dbReference type="EC" id="2.4.2.1" evidence="3"/>
<feature type="binding site" evidence="3">
    <location>
        <begin position="58"/>
        <end position="59"/>
    </location>
    <ligand>
        <name>phosphate</name>
        <dbReference type="ChEBI" id="CHEBI:43474"/>
    </ligand>
</feature>
<proteinExistence type="inferred from homology"/>
<evidence type="ECO:0000256" key="3">
    <source>
        <dbReference type="HAMAP-Rule" id="MF_01963"/>
    </source>
</evidence>
<dbReference type="GO" id="GO:0017061">
    <property type="term" value="F:S-methyl-5-thioadenosine phosphorylase activity"/>
    <property type="evidence" value="ECO:0007669"/>
    <property type="project" value="InterPro"/>
</dbReference>
<dbReference type="InterPro" id="IPR000845">
    <property type="entry name" value="Nucleoside_phosphorylase_d"/>
</dbReference>
<evidence type="ECO:0000313" key="5">
    <source>
        <dbReference type="EMBL" id="HAN27067.1"/>
    </source>
</evidence>
<dbReference type="NCBIfam" id="NF006599">
    <property type="entry name" value="PRK09136.1"/>
    <property type="match status" value="1"/>
</dbReference>
<dbReference type="Pfam" id="PF01048">
    <property type="entry name" value="PNP_UDP_1"/>
    <property type="match status" value="1"/>
</dbReference>
<reference evidence="5 6" key="1">
    <citation type="journal article" date="2018" name="Nat. Biotechnol.">
        <title>A standardized bacterial taxonomy based on genome phylogeny substantially revises the tree of life.</title>
        <authorList>
            <person name="Parks D.H."/>
            <person name="Chuvochina M."/>
            <person name="Waite D.W."/>
            <person name="Rinke C."/>
            <person name="Skarshewski A."/>
            <person name="Chaumeil P.A."/>
            <person name="Hugenholtz P."/>
        </authorList>
    </citation>
    <scope>NUCLEOTIDE SEQUENCE [LARGE SCALE GENOMIC DNA]</scope>
    <source>
        <strain evidence="5">UBA9158</strain>
    </source>
</reference>
<name>A0A3C1KK45_9GAMM</name>
<feature type="binding site" evidence="3">
    <location>
        <position position="192"/>
    </location>
    <ligand>
        <name>phosphate</name>
        <dbReference type="ChEBI" id="CHEBI:43474"/>
    </ligand>
</feature>
<evidence type="ECO:0000259" key="4">
    <source>
        <dbReference type="Pfam" id="PF01048"/>
    </source>
</evidence>
<dbReference type="STRING" id="1121937.GCA_000423125_01556"/>
<gene>
    <name evidence="5" type="ORF">DCP75_04995</name>
</gene>
<dbReference type="EMBL" id="DMND01000072">
    <property type="protein sequence ID" value="HAN27067.1"/>
    <property type="molecule type" value="Genomic_DNA"/>
</dbReference>
<dbReference type="AlphaFoldDB" id="A0A3C1KK45"/>
<protein>
    <recommendedName>
        <fullName evidence="3">Probable 6-oxopurine nucleoside phosphorylase</fullName>
        <ecNumber evidence="3">2.4.2.1</ecNumber>
    </recommendedName>
    <alternativeName>
        <fullName evidence="3">Purine nucleoside phosphorylase</fullName>
        <shortName evidence="3">PNP</shortName>
    </alternativeName>
</protein>
<dbReference type="InterPro" id="IPR035994">
    <property type="entry name" value="Nucleoside_phosphorylase_sf"/>
</dbReference>
<feature type="binding site" evidence="3">
    <location>
        <position position="16"/>
    </location>
    <ligand>
        <name>phosphate</name>
        <dbReference type="ChEBI" id="CHEBI:43474"/>
    </ligand>
</feature>
<comment type="subunit">
    <text evidence="3">Homohexamer. Dimer of a homotrimer.</text>
</comment>
<dbReference type="PANTHER" id="PTHR42679">
    <property type="entry name" value="S-METHYL-5'-THIOADENOSINE PHOSPHORYLASE"/>
    <property type="match status" value="1"/>
</dbReference>
<dbReference type="GO" id="GO:0006166">
    <property type="term" value="P:purine ribonucleoside salvage"/>
    <property type="evidence" value="ECO:0007669"/>
    <property type="project" value="UniProtKB-UniRule"/>
</dbReference>
<comment type="caution">
    <text evidence="5">The sequence shown here is derived from an EMBL/GenBank/DDBJ whole genome shotgun (WGS) entry which is preliminary data.</text>
</comment>
<comment type="miscellaneous">
    <text evidence="3">Although this enzyme belongs to the family of MTA phosphorylases based on sequence homology, it has been shown that conserved amino acid substitutions in the substrate binding pocket convert the substrate specificity of this enzyme from 6-aminopurines to 6-oxopurines.</text>
</comment>
<comment type="caution">
    <text evidence="3">Lacks conserved residue(s) required for the propagation of feature annotation.</text>
</comment>
<dbReference type="CDD" id="cd09010">
    <property type="entry name" value="MTAP_SsMTAPII_like_MTIP"/>
    <property type="match status" value="1"/>
</dbReference>
<comment type="similarity">
    <text evidence="3">Belongs to the PNP/MTAP phosphorylase family. MTAP subfamily.</text>
</comment>
<organism evidence="5 6">
    <name type="scientific">Haliea salexigens</name>
    <dbReference type="NCBI Taxonomy" id="287487"/>
    <lineage>
        <taxon>Bacteria</taxon>
        <taxon>Pseudomonadati</taxon>
        <taxon>Pseudomonadota</taxon>
        <taxon>Gammaproteobacteria</taxon>
        <taxon>Cellvibrionales</taxon>
        <taxon>Halieaceae</taxon>
        <taxon>Haliea</taxon>
    </lineage>
</organism>
<feature type="binding site" evidence="3">
    <location>
        <position position="191"/>
    </location>
    <ligand>
        <name>substrate</name>
    </ligand>
</feature>
<dbReference type="GO" id="GO:0005829">
    <property type="term" value="C:cytosol"/>
    <property type="evidence" value="ECO:0007669"/>
    <property type="project" value="TreeGrafter"/>
</dbReference>
<evidence type="ECO:0000256" key="1">
    <source>
        <dbReference type="ARBA" id="ARBA00022676"/>
    </source>
</evidence>
<feature type="domain" description="Nucleoside phosphorylase" evidence="4">
    <location>
        <begin position="10"/>
        <end position="249"/>
    </location>
</feature>
<dbReference type="UniPathway" id="UPA00606"/>
<comment type="function">
    <text evidence="3">Purine nucleoside phosphorylase which is highly specific for 6-oxopurine nucleosides. Cleaves guanosine or inosine to respective bases and sugar-1-phosphate molecules. Involved in purine salvage.</text>
</comment>
<keyword evidence="1 3" id="KW-0328">Glycosyltransferase</keyword>
<dbReference type="Proteomes" id="UP000259273">
    <property type="component" value="Unassembled WGS sequence"/>
</dbReference>
<evidence type="ECO:0000313" key="6">
    <source>
        <dbReference type="Proteomes" id="UP000259273"/>
    </source>
</evidence>
<keyword evidence="3" id="KW-0660">Purine salvage</keyword>
<dbReference type="HAMAP" id="MF_01963">
    <property type="entry name" value="MTAP"/>
    <property type="match status" value="1"/>
</dbReference>
<keyword evidence="2 3" id="KW-0808">Transferase</keyword>
<dbReference type="GO" id="GO:0019509">
    <property type="term" value="P:L-methionine salvage from methylthioadenosine"/>
    <property type="evidence" value="ECO:0007669"/>
    <property type="project" value="TreeGrafter"/>
</dbReference>
<dbReference type="InterPro" id="IPR010044">
    <property type="entry name" value="MTAP"/>
</dbReference>
<dbReference type="Gene3D" id="3.40.50.1580">
    <property type="entry name" value="Nucleoside phosphorylase domain"/>
    <property type="match status" value="1"/>
</dbReference>
<comment type="catalytic activity">
    <reaction evidence="3">
        <text>a purine D-ribonucleoside + phosphate = a purine nucleobase + alpha-D-ribose 1-phosphate</text>
        <dbReference type="Rhea" id="RHEA:19805"/>
        <dbReference type="ChEBI" id="CHEBI:26386"/>
        <dbReference type="ChEBI" id="CHEBI:43474"/>
        <dbReference type="ChEBI" id="CHEBI:57720"/>
        <dbReference type="ChEBI" id="CHEBI:142355"/>
        <dbReference type="EC" id="2.4.2.1"/>
    </reaction>
</comment>
<feature type="binding site" evidence="3">
    <location>
        <begin position="215"/>
        <end position="217"/>
    </location>
    <ligand>
        <name>substrate</name>
    </ligand>
</feature>
<dbReference type="PANTHER" id="PTHR42679:SF2">
    <property type="entry name" value="S-METHYL-5'-THIOADENOSINE PHOSPHORYLASE"/>
    <property type="match status" value="1"/>
</dbReference>
<comment type="pathway">
    <text evidence="3">Purine metabolism; purine nucleoside salvage.</text>
</comment>
<accession>A0A3C1KK45</accession>
<evidence type="ECO:0000256" key="2">
    <source>
        <dbReference type="ARBA" id="ARBA00022679"/>
    </source>
</evidence>